<organism evidence="2 3">
    <name type="scientific">Brettanomyces naardenensis</name>
    <name type="common">Yeast</name>
    <dbReference type="NCBI Taxonomy" id="13370"/>
    <lineage>
        <taxon>Eukaryota</taxon>
        <taxon>Fungi</taxon>
        <taxon>Dikarya</taxon>
        <taxon>Ascomycota</taxon>
        <taxon>Saccharomycotina</taxon>
        <taxon>Pichiomycetes</taxon>
        <taxon>Pichiales</taxon>
        <taxon>Pichiaceae</taxon>
        <taxon>Brettanomyces</taxon>
    </lineage>
</organism>
<dbReference type="AlphaFoldDB" id="A0A448YHZ5"/>
<evidence type="ECO:0000313" key="3">
    <source>
        <dbReference type="Proteomes" id="UP000290900"/>
    </source>
</evidence>
<gene>
    <name evidence="2" type="ORF">BRENAR_LOCUS1309</name>
</gene>
<feature type="compositionally biased region" description="Low complexity" evidence="1">
    <location>
        <begin position="63"/>
        <end position="77"/>
    </location>
</feature>
<sequence length="357" mass="41435">MGLRQDQVYADEPENGRTKRVRLSRDRYRFVEQPDIPRQGSRILAHPAGQANEGGEHNDEEFSSPVSSVSSTSSPYLSTRVPSMVESLNILRERLNVIRQRQRRMYPVADTARSRPMRRHRVNDIIGDSLADSILRRRRAAGRLMRTPSLNFGSPNDTRERNANEMTDGNDYLGMSDEDIYQNERRPSMRQRNSPPLWIERANGSSVVGPMRHDNPQFVVNDSEWMEGDYELEDIPWNDTRSDTPESIQRRREIIQELGLRLRETRRRIFGNQDEGYNHDAFLREFGSLDRKAETWKGKEECLDVGNIGEDCFKLTETKWRMLAEASKEKYGKVMAAGVIFKEDAKERPKDRGEDDK</sequence>
<evidence type="ECO:0000313" key="2">
    <source>
        <dbReference type="EMBL" id="VEU20574.1"/>
    </source>
</evidence>
<protein>
    <submittedName>
        <fullName evidence="2">DEKNAAC101486</fullName>
    </submittedName>
</protein>
<name>A0A448YHZ5_BRENA</name>
<dbReference type="InParanoid" id="A0A448YHZ5"/>
<dbReference type="Proteomes" id="UP000290900">
    <property type="component" value="Unassembled WGS sequence"/>
</dbReference>
<keyword evidence="3" id="KW-1185">Reference proteome</keyword>
<proteinExistence type="predicted"/>
<feature type="region of interest" description="Disordered" evidence="1">
    <location>
        <begin position="1"/>
        <end position="77"/>
    </location>
</feature>
<feature type="region of interest" description="Disordered" evidence="1">
    <location>
        <begin position="147"/>
        <end position="175"/>
    </location>
</feature>
<feature type="compositionally biased region" description="Basic and acidic residues" evidence="1">
    <location>
        <begin position="23"/>
        <end position="32"/>
    </location>
</feature>
<dbReference type="EMBL" id="CAACVR010000005">
    <property type="protein sequence ID" value="VEU20574.1"/>
    <property type="molecule type" value="Genomic_DNA"/>
</dbReference>
<evidence type="ECO:0000256" key="1">
    <source>
        <dbReference type="SAM" id="MobiDB-lite"/>
    </source>
</evidence>
<reference evidence="2 3" key="1">
    <citation type="submission" date="2018-12" db="EMBL/GenBank/DDBJ databases">
        <authorList>
            <person name="Tiukova I."/>
            <person name="Dainat J."/>
        </authorList>
    </citation>
    <scope>NUCLEOTIDE SEQUENCE [LARGE SCALE GENOMIC DNA]</scope>
</reference>
<accession>A0A448YHZ5</accession>